<comment type="caution">
    <text evidence="5">The sequence shown here is derived from an EMBL/GenBank/DDBJ whole genome shotgun (WGS) entry which is preliminary data.</text>
</comment>
<name>A0ABT1U168_9GAMM</name>
<comment type="similarity">
    <text evidence="2">Belongs to the transketolase family.</text>
</comment>
<dbReference type="PANTHER" id="PTHR47514">
    <property type="entry name" value="TRANSKETOLASE N-TERMINAL SECTION-RELATED"/>
    <property type="match status" value="1"/>
</dbReference>
<dbReference type="SUPFAM" id="SSF52518">
    <property type="entry name" value="Thiamin diphosphate-binding fold (THDP-binding)"/>
    <property type="match status" value="1"/>
</dbReference>
<keyword evidence="3" id="KW-0786">Thiamine pyrophosphate</keyword>
<dbReference type="Proteomes" id="UP001524586">
    <property type="component" value="Unassembled WGS sequence"/>
</dbReference>
<evidence type="ECO:0000313" key="5">
    <source>
        <dbReference type="EMBL" id="MCQ8127391.1"/>
    </source>
</evidence>
<evidence type="ECO:0000256" key="3">
    <source>
        <dbReference type="ARBA" id="ARBA00023052"/>
    </source>
</evidence>
<reference evidence="5 6" key="1">
    <citation type="submission" date="2022-07" db="EMBL/GenBank/DDBJ databases">
        <title>Methylomonas rivi sp. nov., Methylomonas rosea sp. nov., Methylomonas aureus sp. nov. and Methylomonas subterranea sp. nov., four novel methanotrophs isolated from a freshwater creek and the deep terrestrial subsurface.</title>
        <authorList>
            <person name="Abin C."/>
            <person name="Sankaranarayanan K."/>
            <person name="Garner C."/>
            <person name="Sindelar R."/>
            <person name="Kotary K."/>
            <person name="Garner R."/>
            <person name="Barclay S."/>
            <person name="Lawson P."/>
            <person name="Krumholz L."/>
        </authorList>
    </citation>
    <scope>NUCLEOTIDE SEQUENCE [LARGE SCALE GENOMIC DNA]</scope>
    <source>
        <strain evidence="5 6">WSC-6</strain>
    </source>
</reference>
<evidence type="ECO:0000256" key="2">
    <source>
        <dbReference type="ARBA" id="ARBA00007131"/>
    </source>
</evidence>
<dbReference type="CDD" id="cd02012">
    <property type="entry name" value="TPP_TK"/>
    <property type="match status" value="1"/>
</dbReference>
<dbReference type="InterPro" id="IPR005474">
    <property type="entry name" value="Transketolase_N"/>
</dbReference>
<evidence type="ECO:0000256" key="1">
    <source>
        <dbReference type="ARBA" id="ARBA00001964"/>
    </source>
</evidence>
<evidence type="ECO:0000313" key="6">
    <source>
        <dbReference type="Proteomes" id="UP001524586"/>
    </source>
</evidence>
<dbReference type="Pfam" id="PF00456">
    <property type="entry name" value="Transketolase_N"/>
    <property type="match status" value="1"/>
</dbReference>
<dbReference type="RefSeq" id="WP_256613710.1">
    <property type="nucleotide sequence ID" value="NZ_JANIBK010000008.1"/>
</dbReference>
<dbReference type="Gene3D" id="3.40.50.970">
    <property type="match status" value="1"/>
</dbReference>
<feature type="domain" description="Transketolase N-terminal" evidence="4">
    <location>
        <begin position="41"/>
        <end position="274"/>
    </location>
</feature>
<dbReference type="EMBL" id="JANIBK010000008">
    <property type="protein sequence ID" value="MCQ8127391.1"/>
    <property type="molecule type" value="Genomic_DNA"/>
</dbReference>
<sequence length="279" mass="30510">MMNMLQFEAGVLEKLNAKAHWVWRETLKIHRQSQETRVASSLSAVEIFVTLYYGGFLRFDPANPLWELRDRCIISKGHGSLCMYPILADLGYFSVTELEKVCKEGSFLGGIPDPVIPGYETINGSLGHGAGVGAGMALGLKRKGRNQSVYVVTGDGELHEGSNWEAFMFAGQHRLDNLTVLVDNNHISMLGPTDEIISHRSLIRKFDAFGWFAIEVADGHSVAAIAKALQDCRREASGKPSAIIVNTRKGNGVPGLQDAPLSHVAAIKPDLIDQLIGER</sequence>
<dbReference type="PANTHER" id="PTHR47514:SF1">
    <property type="entry name" value="TRANSKETOLASE N-TERMINAL SECTION-RELATED"/>
    <property type="match status" value="1"/>
</dbReference>
<gene>
    <name evidence="5" type="ORF">NP596_02885</name>
</gene>
<accession>A0ABT1U168</accession>
<keyword evidence="6" id="KW-1185">Reference proteome</keyword>
<dbReference type="InterPro" id="IPR029061">
    <property type="entry name" value="THDP-binding"/>
</dbReference>
<proteinExistence type="inferred from homology"/>
<protein>
    <submittedName>
        <fullName evidence="5">Transketolase</fullName>
    </submittedName>
</protein>
<organism evidence="5 6">
    <name type="scientific">Methylomonas rivi</name>
    <dbReference type="NCBI Taxonomy" id="2952226"/>
    <lineage>
        <taxon>Bacteria</taxon>
        <taxon>Pseudomonadati</taxon>
        <taxon>Pseudomonadota</taxon>
        <taxon>Gammaproteobacteria</taxon>
        <taxon>Methylococcales</taxon>
        <taxon>Methylococcaceae</taxon>
        <taxon>Methylomonas</taxon>
    </lineage>
</organism>
<comment type="cofactor">
    <cofactor evidence="1">
        <name>thiamine diphosphate</name>
        <dbReference type="ChEBI" id="CHEBI:58937"/>
    </cofactor>
</comment>
<evidence type="ECO:0000259" key="4">
    <source>
        <dbReference type="Pfam" id="PF00456"/>
    </source>
</evidence>